<evidence type="ECO:0008006" key="4">
    <source>
        <dbReference type="Google" id="ProtNLM"/>
    </source>
</evidence>
<keyword evidence="1" id="KW-0812">Transmembrane</keyword>
<dbReference type="SUPFAM" id="SSF51905">
    <property type="entry name" value="FAD/NAD(P)-binding domain"/>
    <property type="match status" value="1"/>
</dbReference>
<evidence type="ECO:0000313" key="3">
    <source>
        <dbReference type="Proteomes" id="UP000815677"/>
    </source>
</evidence>
<proteinExistence type="predicted"/>
<dbReference type="PANTHER" id="PTHR42923">
    <property type="entry name" value="PROTOPORPHYRINOGEN OXIDASE"/>
    <property type="match status" value="1"/>
</dbReference>
<dbReference type="Gene3D" id="3.50.50.60">
    <property type="entry name" value="FAD/NAD(P)-binding domain"/>
    <property type="match status" value="1"/>
</dbReference>
<protein>
    <recommendedName>
        <fullName evidence="4">FAD/NAD(P)-binding domain-containing protein</fullName>
    </recommendedName>
</protein>
<feature type="transmembrane region" description="Helical" evidence="1">
    <location>
        <begin position="162"/>
        <end position="187"/>
    </location>
</feature>
<dbReference type="PANTHER" id="PTHR42923:SF42">
    <property type="entry name" value="AMINE OXIDASE DOMAIN-CONTAINING PROTEIN"/>
    <property type="match status" value="1"/>
</dbReference>
<dbReference type="InterPro" id="IPR036188">
    <property type="entry name" value="FAD/NAD-bd_sf"/>
</dbReference>
<organism evidence="2 3">
    <name type="scientific">Mycena chlorophos</name>
    <name type="common">Agaric fungus</name>
    <name type="synonym">Agaricus chlorophos</name>
    <dbReference type="NCBI Taxonomy" id="658473"/>
    <lineage>
        <taxon>Eukaryota</taxon>
        <taxon>Fungi</taxon>
        <taxon>Dikarya</taxon>
        <taxon>Basidiomycota</taxon>
        <taxon>Agaricomycotina</taxon>
        <taxon>Agaricomycetes</taxon>
        <taxon>Agaricomycetidae</taxon>
        <taxon>Agaricales</taxon>
        <taxon>Marasmiineae</taxon>
        <taxon>Mycenaceae</taxon>
        <taxon>Mycena</taxon>
    </lineage>
</organism>
<dbReference type="EMBL" id="DF849700">
    <property type="protein sequence ID" value="GAT58416.1"/>
    <property type="molecule type" value="Genomic_DNA"/>
</dbReference>
<accession>A0ABQ0M4V7</accession>
<keyword evidence="1" id="KW-1133">Transmembrane helix</keyword>
<evidence type="ECO:0000313" key="2">
    <source>
        <dbReference type="EMBL" id="GAT58416.1"/>
    </source>
</evidence>
<evidence type="ECO:0000256" key="1">
    <source>
        <dbReference type="SAM" id="Phobius"/>
    </source>
</evidence>
<keyword evidence="1" id="KW-0472">Membrane</keyword>
<name>A0ABQ0M4V7_MYCCL</name>
<keyword evidence="3" id="KW-1185">Reference proteome</keyword>
<gene>
    <name evidence="2" type="ORF">MCHLO_14853</name>
</gene>
<dbReference type="Pfam" id="PF13450">
    <property type="entry name" value="NAD_binding_8"/>
    <property type="match status" value="1"/>
</dbReference>
<dbReference type="InterPro" id="IPR050464">
    <property type="entry name" value="Zeta_carotene_desat/Oxidored"/>
</dbReference>
<dbReference type="Proteomes" id="UP000815677">
    <property type="component" value="Unassembled WGS sequence"/>
</dbReference>
<sequence length="554" mass="61043">MSHRRVKVAVVGSGLAGLTTAYLLAAPQDDVDFEVHLFEKVRGQATGTRNSHDRNQAATLGMDSSSVSIPSPKHEGEWRIDVPMRSFQGGYYPHLIQLYRQLGVAFKTRDFTYSFSQTETPEAPLQTTLIYNGASGRDGVSMPAWLRDLPLRHKTYRVGLRIFTFLLFVLSTLELFVCYLRLLIFVLPPLRSRRLQSQTFGEWVEETTPTNFLARWLAWDVSWQSFAQDVLVPLFSAVCTAPEAAVKAHPAEDFLDYIWLTLGTHHYVVEHGVRDVVDRLSSRVRKVHLSAQIVGVHIDPSDPCLASIECAGKHGTTSYTGFHHVVFATQATRASPMLSSYASSLASDPHARHAIMAQISALEAFHYVRTVVINHTDASAALLPTDIRDRRELNLVSCSPSPTPGHEEKWSPHRVPPSYTMATQILTPPSPSGTPTAPVFQTTNPFVPISDDHILSVATLERAVLTMPAKSALRSLCKSGPKRWYQCTAEVECTLGDLQGAGRLESDAHAGVWLVGSYASTGIPLLEGCVVSAKNVYLGICKSEGVHPCKASRF</sequence>
<reference evidence="2" key="1">
    <citation type="submission" date="2014-09" db="EMBL/GenBank/DDBJ databases">
        <title>Genome sequence of the luminous mushroom Mycena chlorophos for searching fungal bioluminescence genes.</title>
        <authorList>
            <person name="Tanaka Y."/>
            <person name="Kasuga D."/>
            <person name="Oba Y."/>
            <person name="Hase S."/>
            <person name="Sato K."/>
            <person name="Oba Y."/>
            <person name="Sakakibara Y."/>
        </authorList>
    </citation>
    <scope>NUCLEOTIDE SEQUENCE</scope>
</reference>